<feature type="compositionally biased region" description="Low complexity" evidence="1">
    <location>
        <begin position="123"/>
        <end position="133"/>
    </location>
</feature>
<organism evidence="2 3">
    <name type="scientific">Verticillium longisporum</name>
    <name type="common">Verticillium dahliae var. longisporum</name>
    <dbReference type="NCBI Taxonomy" id="100787"/>
    <lineage>
        <taxon>Eukaryota</taxon>
        <taxon>Fungi</taxon>
        <taxon>Dikarya</taxon>
        <taxon>Ascomycota</taxon>
        <taxon>Pezizomycotina</taxon>
        <taxon>Sordariomycetes</taxon>
        <taxon>Hypocreomycetidae</taxon>
        <taxon>Glomerellales</taxon>
        <taxon>Plectosphaerellaceae</taxon>
        <taxon>Verticillium</taxon>
    </lineage>
</organism>
<dbReference type="Proteomes" id="UP000044602">
    <property type="component" value="Unassembled WGS sequence"/>
</dbReference>
<feature type="compositionally biased region" description="Basic and acidic residues" evidence="1">
    <location>
        <begin position="34"/>
        <end position="47"/>
    </location>
</feature>
<evidence type="ECO:0000313" key="3">
    <source>
        <dbReference type="Proteomes" id="UP000044602"/>
    </source>
</evidence>
<feature type="compositionally biased region" description="Polar residues" evidence="1">
    <location>
        <begin position="1"/>
        <end position="10"/>
    </location>
</feature>
<name>A0A0G4N2R0_VERLO</name>
<feature type="region of interest" description="Disordered" evidence="1">
    <location>
        <begin position="1"/>
        <end position="89"/>
    </location>
</feature>
<reference evidence="2 3" key="1">
    <citation type="submission" date="2015-05" db="EMBL/GenBank/DDBJ databases">
        <authorList>
            <person name="Wang D.B."/>
            <person name="Wang M."/>
        </authorList>
    </citation>
    <scope>NUCLEOTIDE SEQUENCE [LARGE SCALE GENOMIC DNA]</scope>
    <source>
        <strain evidence="2">VL1</strain>
    </source>
</reference>
<evidence type="ECO:0000256" key="1">
    <source>
        <dbReference type="SAM" id="MobiDB-lite"/>
    </source>
</evidence>
<dbReference type="EMBL" id="CVQH01026461">
    <property type="protein sequence ID" value="CRK40649.1"/>
    <property type="molecule type" value="Genomic_DNA"/>
</dbReference>
<protein>
    <submittedName>
        <fullName evidence="2">Uncharacterized protein</fullName>
    </submittedName>
</protein>
<feature type="region of interest" description="Disordered" evidence="1">
    <location>
        <begin position="103"/>
        <end position="133"/>
    </location>
</feature>
<sequence>MTSPSQQNTNDETDSHDAVLDRAYLNGSPAIEEIENKHITSVEDHINSADVSVSGGSDTEASRGDSTSATKSTDGDKGHLRSSSTVKKPATFKAVSVNKKFLAASKSAPSNPAAKPSDKTNTASGLSAAPSSSSTLFRQQVFFLFQRWTGGIRP</sequence>
<evidence type="ECO:0000313" key="2">
    <source>
        <dbReference type="EMBL" id="CRK40649.1"/>
    </source>
</evidence>
<feature type="compositionally biased region" description="Polar residues" evidence="1">
    <location>
        <begin position="49"/>
        <end position="72"/>
    </location>
</feature>
<keyword evidence="3" id="KW-1185">Reference proteome</keyword>
<gene>
    <name evidence="2" type="ORF">BN1708_016818</name>
</gene>
<accession>A0A0G4N2R0</accession>
<proteinExistence type="predicted"/>
<dbReference type="STRING" id="100787.A0A0G4N2R0"/>
<feature type="compositionally biased region" description="Low complexity" evidence="1">
    <location>
        <begin position="103"/>
        <end position="115"/>
    </location>
</feature>
<dbReference type="AlphaFoldDB" id="A0A0G4N2R0"/>